<dbReference type="AlphaFoldDB" id="A0A2P5CNG0"/>
<protein>
    <submittedName>
        <fullName evidence="1">Uncharacterized protein</fullName>
    </submittedName>
</protein>
<evidence type="ECO:0000313" key="2">
    <source>
        <dbReference type="Proteomes" id="UP000237105"/>
    </source>
</evidence>
<name>A0A2P5CNG0_PARAD</name>
<reference evidence="2" key="1">
    <citation type="submission" date="2016-06" db="EMBL/GenBank/DDBJ databases">
        <title>Parallel loss of symbiosis genes in relatives of nitrogen-fixing non-legume Parasponia.</title>
        <authorList>
            <person name="Van Velzen R."/>
            <person name="Holmer R."/>
            <person name="Bu F."/>
            <person name="Rutten L."/>
            <person name="Van Zeijl A."/>
            <person name="Liu W."/>
            <person name="Santuari L."/>
            <person name="Cao Q."/>
            <person name="Sharma T."/>
            <person name="Shen D."/>
            <person name="Roswanjaya Y."/>
            <person name="Wardhani T."/>
            <person name="Kalhor M.S."/>
            <person name="Jansen J."/>
            <person name="Van den Hoogen J."/>
            <person name="Gungor B."/>
            <person name="Hartog M."/>
            <person name="Hontelez J."/>
            <person name="Verver J."/>
            <person name="Yang W.-C."/>
            <person name="Schijlen E."/>
            <person name="Repin R."/>
            <person name="Schilthuizen M."/>
            <person name="Schranz E."/>
            <person name="Heidstra R."/>
            <person name="Miyata K."/>
            <person name="Fedorova E."/>
            <person name="Kohlen W."/>
            <person name="Bisseling T."/>
            <person name="Smit S."/>
            <person name="Geurts R."/>
        </authorList>
    </citation>
    <scope>NUCLEOTIDE SEQUENCE [LARGE SCALE GENOMIC DNA]</scope>
    <source>
        <strain evidence="2">cv. WU1-14</strain>
    </source>
</reference>
<dbReference type="EMBL" id="JXTB01000111">
    <property type="protein sequence ID" value="PON62600.1"/>
    <property type="molecule type" value="Genomic_DNA"/>
</dbReference>
<accession>A0A2P5CNG0</accession>
<evidence type="ECO:0000313" key="1">
    <source>
        <dbReference type="EMBL" id="PON62600.1"/>
    </source>
</evidence>
<comment type="caution">
    <text evidence="1">The sequence shown here is derived from an EMBL/GenBank/DDBJ whole genome shotgun (WGS) entry which is preliminary data.</text>
</comment>
<proteinExistence type="predicted"/>
<organism evidence="1 2">
    <name type="scientific">Parasponia andersonii</name>
    <name type="common">Sponia andersonii</name>
    <dbReference type="NCBI Taxonomy" id="3476"/>
    <lineage>
        <taxon>Eukaryota</taxon>
        <taxon>Viridiplantae</taxon>
        <taxon>Streptophyta</taxon>
        <taxon>Embryophyta</taxon>
        <taxon>Tracheophyta</taxon>
        <taxon>Spermatophyta</taxon>
        <taxon>Magnoliopsida</taxon>
        <taxon>eudicotyledons</taxon>
        <taxon>Gunneridae</taxon>
        <taxon>Pentapetalae</taxon>
        <taxon>rosids</taxon>
        <taxon>fabids</taxon>
        <taxon>Rosales</taxon>
        <taxon>Cannabaceae</taxon>
        <taxon>Parasponia</taxon>
    </lineage>
</organism>
<sequence>LEIEGNGVSPVGRFGNKQIPITVEPHSSLRVPRVPGHLGLLRLLVELSYPFQHVVQHGVRNSMVDHLKETPRLRCFSDSSNNLTSPGVILMAIEINDRDLKLVDTVRRRVIIRDSLRRVDEESGDLSHAGVNKAFDSCSCFVELFDFFGSVVA</sequence>
<keyword evidence="2" id="KW-1185">Reference proteome</keyword>
<gene>
    <name evidence="1" type="ORF">PanWU01x14_137150</name>
</gene>
<dbReference type="Proteomes" id="UP000237105">
    <property type="component" value="Unassembled WGS sequence"/>
</dbReference>
<dbReference type="OrthoDB" id="10388967at2759"/>
<feature type="non-terminal residue" evidence="1">
    <location>
        <position position="1"/>
    </location>
</feature>